<dbReference type="InterPro" id="IPR013830">
    <property type="entry name" value="SGNH_hydro"/>
</dbReference>
<dbReference type="Gene3D" id="3.40.50.1110">
    <property type="entry name" value="SGNH hydrolase"/>
    <property type="match status" value="1"/>
</dbReference>
<dbReference type="OrthoDB" id="9777593at2"/>
<dbReference type="InterPro" id="IPR036514">
    <property type="entry name" value="SGNH_hydro_sf"/>
</dbReference>
<evidence type="ECO:0000313" key="4">
    <source>
        <dbReference type="EMBL" id="OCB70339.1"/>
    </source>
</evidence>
<dbReference type="RefSeq" id="WP_066328880.1">
    <property type="nucleotide sequence ID" value="NZ_BJVF01000005.1"/>
</dbReference>
<dbReference type="EMBL" id="LVEO01000022">
    <property type="protein sequence ID" value="OCB70339.1"/>
    <property type="molecule type" value="Genomic_DNA"/>
</dbReference>
<reference evidence="6" key="1">
    <citation type="submission" date="2016-03" db="EMBL/GenBank/DDBJ databases">
        <title>Draft genome sequence of Paenibacillus glacialis DSM 22343.</title>
        <authorList>
            <person name="Shin S.-K."/>
            <person name="Yi H."/>
        </authorList>
    </citation>
    <scope>NUCLEOTIDE SEQUENCE [LARGE SCALE GENOMIC DNA]</scope>
    <source>
        <strain evidence="6">NBRC 105008</strain>
    </source>
</reference>
<keyword evidence="7" id="KW-1185">Reference proteome</keyword>
<evidence type="ECO:0000259" key="2">
    <source>
        <dbReference type="Pfam" id="PF13472"/>
    </source>
</evidence>
<proteinExistence type="predicted"/>
<accession>A0A1B9DL21</accession>
<comment type="caution">
    <text evidence="4">The sequence shown here is derived from an EMBL/GenBank/DDBJ whole genome shotgun (WGS) entry which is preliminary data.</text>
</comment>
<reference evidence="3 8" key="4">
    <citation type="submission" date="2019-07" db="EMBL/GenBank/DDBJ databases">
        <title>Whole genome shotgun sequence of Flavobacterium glycines NBRC 105008.</title>
        <authorList>
            <person name="Hosoyama A."/>
            <person name="Uohara A."/>
            <person name="Ohji S."/>
            <person name="Ichikawa N."/>
        </authorList>
    </citation>
    <scope>NUCLEOTIDE SEQUENCE [LARGE SCALE GENOMIC DNA]</scope>
    <source>
        <strain evidence="3 8">NBRC 105008</strain>
    </source>
</reference>
<feature type="chain" id="PRO_5044556097" evidence="1">
    <location>
        <begin position="22"/>
        <end position="285"/>
    </location>
</feature>
<evidence type="ECO:0000313" key="3">
    <source>
        <dbReference type="EMBL" id="GEL11618.1"/>
    </source>
</evidence>
<gene>
    <name evidence="4" type="ORF">FBGL_12290</name>
    <name evidence="3" type="ORF">FGL01_23570</name>
    <name evidence="5" type="ORF">SAMN05192550_2670</name>
</gene>
<reference evidence="5 7" key="3">
    <citation type="submission" date="2016-10" db="EMBL/GenBank/DDBJ databases">
        <authorList>
            <person name="Varghese N."/>
            <person name="Submissions S."/>
        </authorList>
    </citation>
    <scope>NUCLEOTIDE SEQUENCE [LARGE SCALE GENOMIC DNA]</scope>
    <source>
        <strain evidence="5 7">Gm-149</strain>
    </source>
</reference>
<organism evidence="4 6">
    <name type="scientific">Flavobacterium glycines</name>
    <dbReference type="NCBI Taxonomy" id="551990"/>
    <lineage>
        <taxon>Bacteria</taxon>
        <taxon>Pseudomonadati</taxon>
        <taxon>Bacteroidota</taxon>
        <taxon>Flavobacteriia</taxon>
        <taxon>Flavobacteriales</taxon>
        <taxon>Flavobacteriaceae</taxon>
        <taxon>Flavobacterium</taxon>
    </lineage>
</organism>
<dbReference type="SUPFAM" id="SSF52266">
    <property type="entry name" value="SGNH hydrolase"/>
    <property type="match status" value="1"/>
</dbReference>
<dbReference type="GO" id="GO:0004622">
    <property type="term" value="F:phosphatidylcholine lysophospholipase activity"/>
    <property type="evidence" value="ECO:0007669"/>
    <property type="project" value="TreeGrafter"/>
</dbReference>
<evidence type="ECO:0000313" key="7">
    <source>
        <dbReference type="Proteomes" id="UP000182367"/>
    </source>
</evidence>
<dbReference type="EMBL" id="BJVF01000005">
    <property type="protein sequence ID" value="GEL11618.1"/>
    <property type="molecule type" value="Genomic_DNA"/>
</dbReference>
<dbReference type="PANTHER" id="PTHR30383:SF5">
    <property type="entry name" value="SGNH HYDROLASE-TYPE ESTERASE DOMAIN-CONTAINING PROTEIN"/>
    <property type="match status" value="1"/>
</dbReference>
<evidence type="ECO:0000313" key="6">
    <source>
        <dbReference type="Proteomes" id="UP000093226"/>
    </source>
</evidence>
<evidence type="ECO:0000256" key="1">
    <source>
        <dbReference type="SAM" id="SignalP"/>
    </source>
</evidence>
<dbReference type="STRING" id="551990.SAMN05192550_2670"/>
<sequence length="285" mass="32530">MKQCIRFSFLFLLTICSKGWAQQPAAITAPKVELTTEEKTLNSQWQGKKVAFLGDSMTDKRRVGTTYVYWEYLTELLGIEPFVYGISGNQWNHIYKQAEKLQAEKGSDIDAIIIFAGTNDYMHGTPMGDFFSETTKQTNFNGKEVSRKYRIPIINDSTFCGRINKAMSFLKNNYPKQQIIIMTPIHRGYAKFNDKNVQPDENFSNEQGLYIENYVETLKKAAAIWAVPVIDLYSTSGLFPMAESHAQYFSKKDTDMLHPNAVGDYRLAKTIQYQLLALPSGFVKQ</sequence>
<dbReference type="Proteomes" id="UP000182367">
    <property type="component" value="Unassembled WGS sequence"/>
</dbReference>
<dbReference type="PANTHER" id="PTHR30383">
    <property type="entry name" value="THIOESTERASE 1/PROTEASE 1/LYSOPHOSPHOLIPASE L1"/>
    <property type="match status" value="1"/>
</dbReference>
<evidence type="ECO:0000313" key="5">
    <source>
        <dbReference type="EMBL" id="SDJ72757.1"/>
    </source>
</evidence>
<dbReference type="EMBL" id="FNEO01000006">
    <property type="protein sequence ID" value="SDJ72757.1"/>
    <property type="molecule type" value="Genomic_DNA"/>
</dbReference>
<feature type="domain" description="SGNH hydrolase-type esterase" evidence="2">
    <location>
        <begin position="52"/>
        <end position="263"/>
    </location>
</feature>
<protein>
    <submittedName>
        <fullName evidence="4">G-D-S-L family lipolytic protein</fullName>
    </submittedName>
    <submittedName>
        <fullName evidence="5">GDSL-like Lipase/Acylhydrolase family protein</fullName>
    </submittedName>
</protein>
<dbReference type="CDD" id="cd00229">
    <property type="entry name" value="SGNH_hydrolase"/>
    <property type="match status" value="1"/>
</dbReference>
<keyword evidence="1" id="KW-0732">Signal</keyword>
<reference evidence="4" key="2">
    <citation type="submission" date="2016-03" db="EMBL/GenBank/DDBJ databases">
        <authorList>
            <person name="Ploux O."/>
        </authorList>
    </citation>
    <scope>NUCLEOTIDE SEQUENCE</scope>
    <source>
        <strain evidence="4">NBRC 105008</strain>
    </source>
</reference>
<dbReference type="Pfam" id="PF13472">
    <property type="entry name" value="Lipase_GDSL_2"/>
    <property type="match status" value="1"/>
</dbReference>
<dbReference type="InterPro" id="IPR051532">
    <property type="entry name" value="Ester_Hydrolysis_Enzymes"/>
</dbReference>
<feature type="signal peptide" evidence="1">
    <location>
        <begin position="1"/>
        <end position="21"/>
    </location>
</feature>
<dbReference type="AlphaFoldDB" id="A0A1B9DL21"/>
<dbReference type="Proteomes" id="UP000321579">
    <property type="component" value="Unassembled WGS sequence"/>
</dbReference>
<evidence type="ECO:0000313" key="8">
    <source>
        <dbReference type="Proteomes" id="UP000321579"/>
    </source>
</evidence>
<name>A0A1B9DL21_9FLAO</name>
<dbReference type="Proteomes" id="UP000093226">
    <property type="component" value="Unassembled WGS sequence"/>
</dbReference>